<dbReference type="EC" id="3.4.16.-" evidence="2"/>
<dbReference type="PRINTS" id="PR00724">
    <property type="entry name" value="CRBOXYPTASEC"/>
</dbReference>
<evidence type="ECO:0000313" key="4">
    <source>
        <dbReference type="Proteomes" id="UP000822476"/>
    </source>
</evidence>
<keyword evidence="2" id="KW-0645">Protease</keyword>
<keyword evidence="2" id="KW-0121">Carboxypeptidase</keyword>
<dbReference type="PANTHER" id="PTHR11802:SF201">
    <property type="entry name" value="CARBOXYPEPTIDASE"/>
    <property type="match status" value="1"/>
</dbReference>
<dbReference type="PANTHER" id="PTHR11802">
    <property type="entry name" value="SERINE PROTEASE FAMILY S10 SERINE CARBOXYPEPTIDASE"/>
    <property type="match status" value="1"/>
</dbReference>
<organism evidence="3 4">
    <name type="scientific">Paragonimus skrjabini miyazakii</name>
    <dbReference type="NCBI Taxonomy" id="59628"/>
    <lineage>
        <taxon>Eukaryota</taxon>
        <taxon>Metazoa</taxon>
        <taxon>Spiralia</taxon>
        <taxon>Lophotrochozoa</taxon>
        <taxon>Platyhelminthes</taxon>
        <taxon>Trematoda</taxon>
        <taxon>Digenea</taxon>
        <taxon>Plagiorchiida</taxon>
        <taxon>Troglotremata</taxon>
        <taxon>Troglotrematidae</taxon>
        <taxon>Paragonimus</taxon>
    </lineage>
</organism>
<evidence type="ECO:0000256" key="2">
    <source>
        <dbReference type="RuleBase" id="RU361156"/>
    </source>
</evidence>
<dbReference type="Pfam" id="PF00450">
    <property type="entry name" value="Peptidase_S10"/>
    <property type="match status" value="1"/>
</dbReference>
<evidence type="ECO:0000313" key="3">
    <source>
        <dbReference type="EMBL" id="KAF7248921.1"/>
    </source>
</evidence>
<dbReference type="Proteomes" id="UP000822476">
    <property type="component" value="Unassembled WGS sequence"/>
</dbReference>
<protein>
    <recommendedName>
        <fullName evidence="2">Carboxypeptidase</fullName>
        <ecNumber evidence="2">3.4.16.-</ecNumber>
    </recommendedName>
</protein>
<accession>A0A8S9YKX7</accession>
<dbReference type="PROSITE" id="PS00131">
    <property type="entry name" value="CARBOXYPEPT_SER_SER"/>
    <property type="match status" value="1"/>
</dbReference>
<proteinExistence type="inferred from homology"/>
<dbReference type="OrthoDB" id="443318at2759"/>
<sequence>MYLKDVLLFFVWSQCSSLLKATTSRSNGKQTEYPEIHFNISELDRIVSLPKLTIEPSFRQYSGFLEGATPNVQLHYWLVEAVGNHSEAPLFLWLNGGPGCSSLFGHLYENGPFIVKTGPKLVPNPYSWNLLGNMLYLESPAGVGFSYAKDGNTSASDDTTSLHNYHALLHFLKKFPAYKNRAFYITGESYAGVYVPTLALRLLNDGTDLDLRGLFVGNPAVDILNLDCSTIPYLHSRGFLPTK</sequence>
<keyword evidence="4" id="KW-1185">Reference proteome</keyword>
<feature type="signal peptide" evidence="2">
    <location>
        <begin position="1"/>
        <end position="21"/>
    </location>
</feature>
<comment type="similarity">
    <text evidence="1 2">Belongs to the peptidase S10 family.</text>
</comment>
<evidence type="ECO:0000256" key="1">
    <source>
        <dbReference type="ARBA" id="ARBA00009431"/>
    </source>
</evidence>
<dbReference type="EMBL" id="JTDE01005557">
    <property type="protein sequence ID" value="KAF7248921.1"/>
    <property type="molecule type" value="Genomic_DNA"/>
</dbReference>
<dbReference type="InterPro" id="IPR001563">
    <property type="entry name" value="Peptidase_S10"/>
</dbReference>
<gene>
    <name evidence="3" type="ORF">EG68_09277</name>
</gene>
<dbReference type="InterPro" id="IPR018202">
    <property type="entry name" value="Ser_caboxypep_ser_AS"/>
</dbReference>
<keyword evidence="2" id="KW-0378">Hydrolase</keyword>
<comment type="caution">
    <text evidence="3">The sequence shown here is derived from an EMBL/GenBank/DDBJ whole genome shotgun (WGS) entry which is preliminary data.</text>
</comment>
<name>A0A8S9YKX7_9TREM</name>
<keyword evidence="2" id="KW-0732">Signal</keyword>
<dbReference type="GO" id="GO:0006508">
    <property type="term" value="P:proteolysis"/>
    <property type="evidence" value="ECO:0007669"/>
    <property type="project" value="UniProtKB-KW"/>
</dbReference>
<dbReference type="GO" id="GO:0004185">
    <property type="term" value="F:serine-type carboxypeptidase activity"/>
    <property type="evidence" value="ECO:0007669"/>
    <property type="project" value="UniProtKB-UniRule"/>
</dbReference>
<reference evidence="3" key="1">
    <citation type="submission" date="2019-07" db="EMBL/GenBank/DDBJ databases">
        <title>Annotation for the trematode Paragonimus miyazaki's.</title>
        <authorList>
            <person name="Choi Y.-J."/>
        </authorList>
    </citation>
    <scope>NUCLEOTIDE SEQUENCE</scope>
    <source>
        <strain evidence="3">Japan</strain>
    </source>
</reference>
<dbReference type="InterPro" id="IPR029058">
    <property type="entry name" value="AB_hydrolase_fold"/>
</dbReference>
<feature type="chain" id="PRO_5035968890" description="Carboxypeptidase" evidence="2">
    <location>
        <begin position="22"/>
        <end position="243"/>
    </location>
</feature>
<dbReference type="AlphaFoldDB" id="A0A8S9YKX7"/>
<dbReference type="Gene3D" id="3.40.50.1820">
    <property type="entry name" value="alpha/beta hydrolase"/>
    <property type="match status" value="1"/>
</dbReference>
<dbReference type="SUPFAM" id="SSF53474">
    <property type="entry name" value="alpha/beta-Hydrolases"/>
    <property type="match status" value="1"/>
</dbReference>